<evidence type="ECO:0000259" key="5">
    <source>
        <dbReference type="PROSITE" id="PS51352"/>
    </source>
</evidence>
<dbReference type="Proteomes" id="UP000753961">
    <property type="component" value="Unassembled WGS sequence"/>
</dbReference>
<accession>A0A953LC11</accession>
<evidence type="ECO:0000256" key="2">
    <source>
        <dbReference type="ARBA" id="ARBA00023008"/>
    </source>
</evidence>
<evidence type="ECO:0000313" key="6">
    <source>
        <dbReference type="EMBL" id="MBY5959051.1"/>
    </source>
</evidence>
<dbReference type="InterPro" id="IPR013766">
    <property type="entry name" value="Thioredoxin_domain"/>
</dbReference>
<dbReference type="PANTHER" id="PTHR12151:SF25">
    <property type="entry name" value="LINALOOL DEHYDRATASE_ISOMERASE DOMAIN-CONTAINING PROTEIN"/>
    <property type="match status" value="1"/>
</dbReference>
<evidence type="ECO:0000256" key="3">
    <source>
        <dbReference type="PIRSR" id="PIRSR603782-1"/>
    </source>
</evidence>
<feature type="disulfide bond" description="Redox-active" evidence="4">
    <location>
        <begin position="82"/>
        <end position="86"/>
    </location>
</feature>
<dbReference type="SUPFAM" id="SSF52833">
    <property type="entry name" value="Thioredoxin-like"/>
    <property type="match status" value="1"/>
</dbReference>
<sequence length="219" mass="25231">MKLLSEKGSIFIFCMLFFQILGCQSNQEAPLPILGIPEIQKNGDTLFHTIPEFSLVDQDSNKVTNSTFKNKVYVADFFFTSCPSICPIMTRQMKRIYEQFEHENKLMFLSHSIDTRHDSVPVLKAYADRLNINHDKWRFVTGDKSEIYALANDYFNVAYEDEDAPGGYDHSGKLILVDSQGHIRSFCDGTDPESVDEFMKDIAQLLNEEKKRQNQLTHQ</sequence>
<organism evidence="6 7">
    <name type="scientific">Membranihabitans marinus</name>
    <dbReference type="NCBI Taxonomy" id="1227546"/>
    <lineage>
        <taxon>Bacteria</taxon>
        <taxon>Pseudomonadati</taxon>
        <taxon>Bacteroidota</taxon>
        <taxon>Saprospiria</taxon>
        <taxon>Saprospirales</taxon>
        <taxon>Saprospiraceae</taxon>
        <taxon>Membranihabitans</taxon>
    </lineage>
</organism>
<protein>
    <submittedName>
        <fullName evidence="6">SCO family protein</fullName>
    </submittedName>
</protein>
<dbReference type="AlphaFoldDB" id="A0A953LC11"/>
<dbReference type="RefSeq" id="WP_222580585.1">
    <property type="nucleotide sequence ID" value="NZ_JAHVHU010000011.1"/>
</dbReference>
<proteinExistence type="inferred from homology"/>
<dbReference type="PANTHER" id="PTHR12151">
    <property type="entry name" value="ELECTRON TRANSPORT PROTIN SCO1/SENC FAMILY MEMBER"/>
    <property type="match status" value="1"/>
</dbReference>
<dbReference type="PROSITE" id="PS51352">
    <property type="entry name" value="THIOREDOXIN_2"/>
    <property type="match status" value="1"/>
</dbReference>
<dbReference type="GO" id="GO:0046872">
    <property type="term" value="F:metal ion binding"/>
    <property type="evidence" value="ECO:0007669"/>
    <property type="project" value="UniProtKB-KW"/>
</dbReference>
<keyword evidence="2 3" id="KW-0186">Copper</keyword>
<evidence type="ECO:0000256" key="1">
    <source>
        <dbReference type="ARBA" id="ARBA00010996"/>
    </source>
</evidence>
<keyword evidence="3" id="KW-0479">Metal-binding</keyword>
<feature type="binding site" evidence="3">
    <location>
        <position position="170"/>
    </location>
    <ligand>
        <name>Cu cation</name>
        <dbReference type="ChEBI" id="CHEBI:23378"/>
    </ligand>
</feature>
<gene>
    <name evidence="6" type="ORF">KUV50_12945</name>
</gene>
<evidence type="ECO:0000313" key="7">
    <source>
        <dbReference type="Proteomes" id="UP000753961"/>
    </source>
</evidence>
<keyword evidence="4" id="KW-1015">Disulfide bond</keyword>
<reference evidence="6" key="1">
    <citation type="submission" date="2021-06" db="EMBL/GenBank/DDBJ databases">
        <title>44 bacteria genomes isolated from Dapeng, Shenzhen.</title>
        <authorList>
            <person name="Zheng W."/>
            <person name="Yu S."/>
            <person name="Huang Y."/>
        </authorList>
    </citation>
    <scope>NUCLEOTIDE SEQUENCE</scope>
    <source>
        <strain evidence="6">DP5N28-2</strain>
    </source>
</reference>
<dbReference type="Pfam" id="PF02630">
    <property type="entry name" value="SCO1-SenC"/>
    <property type="match status" value="1"/>
</dbReference>
<keyword evidence="7" id="KW-1185">Reference proteome</keyword>
<name>A0A953LC11_9BACT</name>
<feature type="binding site" evidence="3">
    <location>
        <position position="82"/>
    </location>
    <ligand>
        <name>Cu cation</name>
        <dbReference type="ChEBI" id="CHEBI:23378"/>
    </ligand>
</feature>
<dbReference type="EMBL" id="JAHVHU010000011">
    <property type="protein sequence ID" value="MBY5959051.1"/>
    <property type="molecule type" value="Genomic_DNA"/>
</dbReference>
<feature type="domain" description="Thioredoxin" evidence="5">
    <location>
        <begin position="44"/>
        <end position="207"/>
    </location>
</feature>
<dbReference type="InterPro" id="IPR003782">
    <property type="entry name" value="SCO1/SenC"/>
</dbReference>
<comment type="similarity">
    <text evidence="1">Belongs to the SCO1/2 family.</text>
</comment>
<evidence type="ECO:0000256" key="4">
    <source>
        <dbReference type="PIRSR" id="PIRSR603782-2"/>
    </source>
</evidence>
<feature type="binding site" evidence="3">
    <location>
        <position position="86"/>
    </location>
    <ligand>
        <name>Cu cation</name>
        <dbReference type="ChEBI" id="CHEBI:23378"/>
    </ligand>
</feature>
<dbReference type="CDD" id="cd02968">
    <property type="entry name" value="SCO"/>
    <property type="match status" value="1"/>
</dbReference>
<dbReference type="Gene3D" id="3.40.30.10">
    <property type="entry name" value="Glutaredoxin"/>
    <property type="match status" value="1"/>
</dbReference>
<comment type="caution">
    <text evidence="6">The sequence shown here is derived from an EMBL/GenBank/DDBJ whole genome shotgun (WGS) entry which is preliminary data.</text>
</comment>
<dbReference type="InterPro" id="IPR036249">
    <property type="entry name" value="Thioredoxin-like_sf"/>
</dbReference>